<organism evidence="1 2">
    <name type="scientific">Pontibacillus litoralis JSM 072002</name>
    <dbReference type="NCBI Taxonomy" id="1385512"/>
    <lineage>
        <taxon>Bacteria</taxon>
        <taxon>Bacillati</taxon>
        <taxon>Bacillota</taxon>
        <taxon>Bacilli</taxon>
        <taxon>Bacillales</taxon>
        <taxon>Bacillaceae</taxon>
        <taxon>Pontibacillus</taxon>
    </lineage>
</organism>
<name>A0A0A5HMC1_9BACI</name>
<comment type="caution">
    <text evidence="1">The sequence shown here is derived from an EMBL/GenBank/DDBJ whole genome shotgun (WGS) entry which is preliminary data.</text>
</comment>
<keyword evidence="2" id="KW-1185">Reference proteome</keyword>
<reference evidence="1 2" key="1">
    <citation type="submission" date="2013-08" db="EMBL/GenBank/DDBJ databases">
        <authorList>
            <person name="Huang J."/>
            <person name="Wang G."/>
        </authorList>
    </citation>
    <scope>NUCLEOTIDE SEQUENCE [LARGE SCALE GENOMIC DNA]</scope>
    <source>
        <strain evidence="1 2">JSM 072002</strain>
    </source>
</reference>
<proteinExistence type="predicted"/>
<dbReference type="EMBL" id="AVPG01000031">
    <property type="protein sequence ID" value="KGX84777.1"/>
    <property type="molecule type" value="Genomic_DNA"/>
</dbReference>
<evidence type="ECO:0008006" key="3">
    <source>
        <dbReference type="Google" id="ProtNLM"/>
    </source>
</evidence>
<dbReference type="AlphaFoldDB" id="A0A0A5HMC1"/>
<protein>
    <recommendedName>
        <fullName evidence="3">DUF4901 domain-containing protein</fullName>
    </recommendedName>
</protein>
<dbReference type="OrthoDB" id="2431483at2"/>
<accession>A0A0A5HMC1</accession>
<evidence type="ECO:0000313" key="1">
    <source>
        <dbReference type="EMBL" id="KGX84777.1"/>
    </source>
</evidence>
<evidence type="ECO:0000313" key="2">
    <source>
        <dbReference type="Proteomes" id="UP000030401"/>
    </source>
</evidence>
<dbReference type="eggNOG" id="ENOG502Z98I">
    <property type="taxonomic scope" value="Bacteria"/>
</dbReference>
<sequence>MNDRVIAIVNNTKKKFGLHHYYLAKTSIWRSVTICGQTEYVLNMEWFPHEGTEESEDGMNPVGTASIDIDIHTKKIHSVIFVGAKAYTEPVTFDWTNREVVIDWVEKETALTYGNQFQLSEEEEGTFHFKANIDGVAISPSSDIQVKFDKEGRLIFFSIHGPFPTRELAEEVSFSLTLEQIEDVIENQLKLVYFPQAQNKIIPAYGIEEIYVKNDRGATMSTSIDKRSRVHVNEIMEWDEPLENTFESVTISMTDEVSLDVARAREPHPDVKPISKLEVERCITSVREFLRQQYSNQTGEWLLQTLHRENGYILATLIPTKPDLFVFQRKMVLFIDEQSYDVLNVIDNEAMLDKFQAYEEEESVHITKEEAGKTLRPHLELTPYYVYDVQQDKYVLCGKLDCQEVVHAANGEIVRLRDL</sequence>
<dbReference type="Proteomes" id="UP000030401">
    <property type="component" value="Unassembled WGS sequence"/>
</dbReference>
<dbReference type="STRING" id="1385512.N784_11845"/>
<gene>
    <name evidence="1" type="ORF">N784_11845</name>
</gene>
<dbReference type="RefSeq" id="WP_036836034.1">
    <property type="nucleotide sequence ID" value="NZ_AVPG01000031.1"/>
</dbReference>